<keyword evidence="2" id="KW-0813">Transport</keyword>
<evidence type="ECO:0000256" key="7">
    <source>
        <dbReference type="ARBA" id="ARBA00022777"/>
    </source>
</evidence>
<evidence type="ECO:0000256" key="3">
    <source>
        <dbReference type="ARBA" id="ARBA00022490"/>
    </source>
</evidence>
<keyword evidence="5" id="KW-0808">Transferase</keyword>
<evidence type="ECO:0000256" key="5">
    <source>
        <dbReference type="ARBA" id="ARBA00022679"/>
    </source>
</evidence>
<keyword evidence="4" id="KW-0762">Sugar transport</keyword>
<dbReference type="GO" id="GO:0005737">
    <property type="term" value="C:cytoplasm"/>
    <property type="evidence" value="ECO:0007669"/>
    <property type="project" value="UniProtKB-SubCell"/>
</dbReference>
<evidence type="ECO:0000259" key="8">
    <source>
        <dbReference type="PROSITE" id="PS51101"/>
    </source>
</evidence>
<feature type="domain" description="PTS EIIB type-4" evidence="8">
    <location>
        <begin position="1"/>
        <end position="162"/>
    </location>
</feature>
<dbReference type="OrthoDB" id="9788818at2"/>
<organism evidence="9 10">
    <name type="scientific">Clostridium innocuum</name>
    <dbReference type="NCBI Taxonomy" id="1522"/>
    <lineage>
        <taxon>Bacteria</taxon>
        <taxon>Bacillati</taxon>
        <taxon>Bacillota</taxon>
        <taxon>Clostridia</taxon>
        <taxon>Eubacteriales</taxon>
        <taxon>Clostridiaceae</taxon>
        <taxon>Clostridium</taxon>
    </lineage>
</organism>
<evidence type="ECO:0000256" key="1">
    <source>
        <dbReference type="ARBA" id="ARBA00004496"/>
    </source>
</evidence>
<accession>A0A3E2W3R0</accession>
<dbReference type="EMBL" id="QVEV01000002">
    <property type="protein sequence ID" value="RGC18462.1"/>
    <property type="molecule type" value="Genomic_DNA"/>
</dbReference>
<sequence>MEGIVHVRIDDRMIHGQVAVFWSNNFRVNRIMVANDALENDEITKSALRMVVPTGMSTSLLTVNTAAKNILAGKYKGQRVLLVLTTPVTAVRLMDMGVKIESINVGNMSNRENTVQIKRTVSVTQEEADAFRELHKRGVELTSMMVPDEPKSYIMDYLERSD</sequence>
<dbReference type="GO" id="GO:0008982">
    <property type="term" value="F:protein-N(PI)-phosphohistidine-sugar phosphotransferase activity"/>
    <property type="evidence" value="ECO:0007669"/>
    <property type="project" value="InterPro"/>
</dbReference>
<gene>
    <name evidence="9" type="ORF">DXA38_01830</name>
</gene>
<name>A0A3E2W3R0_CLOIN</name>
<dbReference type="CDD" id="cd00001">
    <property type="entry name" value="PTS_IIB_man"/>
    <property type="match status" value="1"/>
</dbReference>
<protein>
    <submittedName>
        <fullName evidence="9">PTS mannose/fructose/sorbose transporter subunit IIB</fullName>
    </submittedName>
</protein>
<dbReference type="Pfam" id="PF03830">
    <property type="entry name" value="PTSIIB_sorb"/>
    <property type="match status" value="1"/>
</dbReference>
<dbReference type="InterPro" id="IPR036667">
    <property type="entry name" value="PTS_IIB_sorbose-sp_sf"/>
</dbReference>
<dbReference type="SUPFAM" id="SSF52728">
    <property type="entry name" value="PTS IIb component"/>
    <property type="match status" value="1"/>
</dbReference>
<keyword evidence="7" id="KW-0418">Kinase</keyword>
<evidence type="ECO:0000256" key="4">
    <source>
        <dbReference type="ARBA" id="ARBA00022597"/>
    </source>
</evidence>
<dbReference type="GO" id="GO:0009401">
    <property type="term" value="P:phosphoenolpyruvate-dependent sugar phosphotransferase system"/>
    <property type="evidence" value="ECO:0007669"/>
    <property type="project" value="UniProtKB-KW"/>
</dbReference>
<reference evidence="9 10" key="1">
    <citation type="submission" date="2018-08" db="EMBL/GenBank/DDBJ databases">
        <title>A genome reference for cultivated species of the human gut microbiota.</title>
        <authorList>
            <person name="Zou Y."/>
            <person name="Xue W."/>
            <person name="Luo G."/>
        </authorList>
    </citation>
    <scope>NUCLEOTIDE SEQUENCE [LARGE SCALE GENOMIC DNA]</scope>
    <source>
        <strain evidence="9 10">OF01-2LB</strain>
    </source>
</reference>
<evidence type="ECO:0000313" key="10">
    <source>
        <dbReference type="Proteomes" id="UP000260025"/>
    </source>
</evidence>
<dbReference type="InterPro" id="IPR004720">
    <property type="entry name" value="PTS_IIB_sorbose-sp"/>
</dbReference>
<dbReference type="Gene3D" id="3.40.35.10">
    <property type="entry name" value="Phosphotransferase system, sorbose subfamily IIB component"/>
    <property type="match status" value="1"/>
</dbReference>
<evidence type="ECO:0000256" key="2">
    <source>
        <dbReference type="ARBA" id="ARBA00022448"/>
    </source>
</evidence>
<dbReference type="AlphaFoldDB" id="A0A3E2W3R0"/>
<comment type="caution">
    <text evidence="9">The sequence shown here is derived from an EMBL/GenBank/DDBJ whole genome shotgun (WGS) entry which is preliminary data.</text>
</comment>
<evidence type="ECO:0000256" key="6">
    <source>
        <dbReference type="ARBA" id="ARBA00022683"/>
    </source>
</evidence>
<dbReference type="RefSeq" id="WP_117441739.1">
    <property type="nucleotide sequence ID" value="NZ_JAJFEN010000067.1"/>
</dbReference>
<dbReference type="Proteomes" id="UP000260025">
    <property type="component" value="Unassembled WGS sequence"/>
</dbReference>
<evidence type="ECO:0000313" key="9">
    <source>
        <dbReference type="EMBL" id="RGC18462.1"/>
    </source>
</evidence>
<keyword evidence="3" id="KW-0963">Cytoplasm</keyword>
<keyword evidence="6" id="KW-0598">Phosphotransferase system</keyword>
<comment type="subcellular location">
    <subcellularLocation>
        <location evidence="1">Cytoplasm</location>
    </subcellularLocation>
</comment>
<dbReference type="PROSITE" id="PS51101">
    <property type="entry name" value="PTS_EIIB_TYPE_4"/>
    <property type="match status" value="1"/>
</dbReference>
<proteinExistence type="predicted"/>
<dbReference type="GO" id="GO:0016301">
    <property type="term" value="F:kinase activity"/>
    <property type="evidence" value="ECO:0007669"/>
    <property type="project" value="UniProtKB-KW"/>
</dbReference>